<accession>A0A0F9G960</accession>
<sequence length="84" mass="8438">MARAIPVPMLDKATTIGSAFGAGLVEAASYRFNPTLGTLVTFVGGMAGILGAMTLGPRMAQVAEGIASSSAGSIGHFAIKTVWP</sequence>
<proteinExistence type="predicted"/>
<feature type="non-terminal residue" evidence="1">
    <location>
        <position position="84"/>
    </location>
</feature>
<comment type="caution">
    <text evidence="1">The sequence shown here is derived from an EMBL/GenBank/DDBJ whole genome shotgun (WGS) entry which is preliminary data.</text>
</comment>
<dbReference type="EMBL" id="LAZR01027324">
    <property type="protein sequence ID" value="KKL66060.1"/>
    <property type="molecule type" value="Genomic_DNA"/>
</dbReference>
<organism evidence="1">
    <name type="scientific">marine sediment metagenome</name>
    <dbReference type="NCBI Taxonomy" id="412755"/>
    <lineage>
        <taxon>unclassified sequences</taxon>
        <taxon>metagenomes</taxon>
        <taxon>ecological metagenomes</taxon>
    </lineage>
</organism>
<reference evidence="1" key="1">
    <citation type="journal article" date="2015" name="Nature">
        <title>Complex archaea that bridge the gap between prokaryotes and eukaryotes.</title>
        <authorList>
            <person name="Spang A."/>
            <person name="Saw J.H."/>
            <person name="Jorgensen S.L."/>
            <person name="Zaremba-Niedzwiedzka K."/>
            <person name="Martijn J."/>
            <person name="Lind A.E."/>
            <person name="van Eijk R."/>
            <person name="Schleper C."/>
            <person name="Guy L."/>
            <person name="Ettema T.J."/>
        </authorList>
    </citation>
    <scope>NUCLEOTIDE SEQUENCE</scope>
</reference>
<evidence type="ECO:0000313" key="1">
    <source>
        <dbReference type="EMBL" id="KKL66060.1"/>
    </source>
</evidence>
<protein>
    <submittedName>
        <fullName evidence="1">Uncharacterized protein</fullName>
    </submittedName>
</protein>
<gene>
    <name evidence="1" type="ORF">LCGC14_2148720</name>
</gene>
<name>A0A0F9G960_9ZZZZ</name>
<dbReference type="AlphaFoldDB" id="A0A0F9G960"/>